<comment type="caution">
    <text evidence="3">The sequence shown here is derived from an EMBL/GenBank/DDBJ whole genome shotgun (WGS) entry which is preliminary data.</text>
</comment>
<sequence length="124" mass="13618">MSQPRSPFKKAPKKKAAVASKAKKPAKAKNGDDDGKPKKPKKPINHPKFKLSADLAVVTGTQSDSRPGITKALWVYIRANNLQKPENKQIIICDDNFKKVMGGETEVTMFSMSKFIGAHLGDRV</sequence>
<name>A0A9W7ATN7_9STRA</name>
<dbReference type="CDD" id="cd10567">
    <property type="entry name" value="SWIB-MDM2_like"/>
    <property type="match status" value="1"/>
</dbReference>
<evidence type="ECO:0000313" key="3">
    <source>
        <dbReference type="EMBL" id="GMH73735.1"/>
    </source>
</evidence>
<proteinExistence type="predicted"/>
<accession>A0A9W7ATN7</accession>
<organism evidence="3 4">
    <name type="scientific">Triparma laevis f. inornata</name>
    <dbReference type="NCBI Taxonomy" id="1714386"/>
    <lineage>
        <taxon>Eukaryota</taxon>
        <taxon>Sar</taxon>
        <taxon>Stramenopiles</taxon>
        <taxon>Ochrophyta</taxon>
        <taxon>Bolidophyceae</taxon>
        <taxon>Parmales</taxon>
        <taxon>Triparmaceae</taxon>
        <taxon>Triparma</taxon>
    </lineage>
</organism>
<feature type="domain" description="DM2" evidence="2">
    <location>
        <begin position="44"/>
        <end position="122"/>
    </location>
</feature>
<feature type="region of interest" description="Disordered" evidence="1">
    <location>
        <begin position="1"/>
        <end position="49"/>
    </location>
</feature>
<feature type="compositionally biased region" description="Basic residues" evidence="1">
    <location>
        <begin position="38"/>
        <end position="49"/>
    </location>
</feature>
<dbReference type="SUPFAM" id="SSF47592">
    <property type="entry name" value="SWIB/MDM2 domain"/>
    <property type="match status" value="1"/>
</dbReference>
<dbReference type="InterPro" id="IPR003121">
    <property type="entry name" value="SWIB_MDM2_domain"/>
</dbReference>
<dbReference type="SMART" id="SM00151">
    <property type="entry name" value="SWIB"/>
    <property type="match status" value="1"/>
</dbReference>
<evidence type="ECO:0000256" key="1">
    <source>
        <dbReference type="SAM" id="MobiDB-lite"/>
    </source>
</evidence>
<dbReference type="Pfam" id="PF02201">
    <property type="entry name" value="SWIB"/>
    <property type="match status" value="1"/>
</dbReference>
<dbReference type="AlphaFoldDB" id="A0A9W7ATN7"/>
<dbReference type="EMBL" id="BLQM01000188">
    <property type="protein sequence ID" value="GMH73735.1"/>
    <property type="molecule type" value="Genomic_DNA"/>
</dbReference>
<gene>
    <name evidence="3" type="ORF">TL16_g06269</name>
</gene>
<feature type="compositionally biased region" description="Basic residues" evidence="1">
    <location>
        <begin position="7"/>
        <end position="27"/>
    </location>
</feature>
<dbReference type="InterPro" id="IPR036885">
    <property type="entry name" value="SWIB_MDM2_dom_sf"/>
</dbReference>
<dbReference type="Gene3D" id="1.10.245.10">
    <property type="entry name" value="SWIB/MDM2 domain"/>
    <property type="match status" value="1"/>
</dbReference>
<reference evidence="4" key="1">
    <citation type="journal article" date="2023" name="Commun. Biol.">
        <title>Genome analysis of Parmales, the sister group of diatoms, reveals the evolutionary specialization of diatoms from phago-mixotrophs to photoautotrophs.</title>
        <authorList>
            <person name="Ban H."/>
            <person name="Sato S."/>
            <person name="Yoshikawa S."/>
            <person name="Yamada K."/>
            <person name="Nakamura Y."/>
            <person name="Ichinomiya M."/>
            <person name="Sato N."/>
            <person name="Blanc-Mathieu R."/>
            <person name="Endo H."/>
            <person name="Kuwata A."/>
            <person name="Ogata H."/>
        </authorList>
    </citation>
    <scope>NUCLEOTIDE SEQUENCE [LARGE SCALE GENOMIC DNA]</scope>
</reference>
<evidence type="ECO:0000259" key="2">
    <source>
        <dbReference type="PROSITE" id="PS51925"/>
    </source>
</evidence>
<protein>
    <recommendedName>
        <fullName evidence="2">DM2 domain-containing protein</fullName>
    </recommendedName>
</protein>
<dbReference type="PROSITE" id="PS51925">
    <property type="entry name" value="SWIB_MDM2"/>
    <property type="match status" value="1"/>
</dbReference>
<dbReference type="Proteomes" id="UP001162640">
    <property type="component" value="Unassembled WGS sequence"/>
</dbReference>
<dbReference type="InterPro" id="IPR019835">
    <property type="entry name" value="SWIB_domain"/>
</dbReference>
<dbReference type="PANTHER" id="PTHR13844">
    <property type="entry name" value="SWI/SNF-RELATED MATRIX-ASSOCIATED ACTIN-DEPENDENT REGULATOR OF CHROMATIN SUBFAMILY D"/>
    <property type="match status" value="1"/>
</dbReference>
<evidence type="ECO:0000313" key="4">
    <source>
        <dbReference type="Proteomes" id="UP001162640"/>
    </source>
</evidence>